<reference evidence="2 3" key="1">
    <citation type="submission" date="2017-05" db="EMBL/GenBank/DDBJ databases">
        <title>Whole genome sequencing of Proteus mirabilis AR_0155.</title>
        <authorList>
            <person name="Conlan S."/>
            <person name="Thomas P.J."/>
            <person name="Mullikin J."/>
            <person name="Frank K.M."/>
            <person name="Segre J.A."/>
        </authorList>
    </citation>
    <scope>NUCLEOTIDE SEQUENCE [LARGE SCALE GENOMIC DNA]</scope>
    <source>
        <strain evidence="2 3">AR_0155</strain>
    </source>
</reference>
<name>A0AAN1EWI0_PROMI</name>
<evidence type="ECO:0000313" key="2">
    <source>
        <dbReference type="EMBL" id="ARX35666.1"/>
    </source>
</evidence>
<dbReference type="AlphaFoldDB" id="A0AAN1EWI0"/>
<evidence type="ECO:0000256" key="1">
    <source>
        <dbReference type="SAM" id="SignalP"/>
    </source>
</evidence>
<gene>
    <name evidence="2" type="ORF">AM402_16385</name>
</gene>
<dbReference type="Proteomes" id="UP000195540">
    <property type="component" value="Chromosome"/>
</dbReference>
<evidence type="ECO:0000313" key="3">
    <source>
        <dbReference type="Proteomes" id="UP000195540"/>
    </source>
</evidence>
<dbReference type="PROSITE" id="PS51257">
    <property type="entry name" value="PROKAR_LIPOPROTEIN"/>
    <property type="match status" value="1"/>
</dbReference>
<dbReference type="RefSeq" id="WP_087726673.1">
    <property type="nucleotide sequence ID" value="NZ_CP021694.1"/>
</dbReference>
<feature type="signal peptide" evidence="1">
    <location>
        <begin position="1"/>
        <end position="21"/>
    </location>
</feature>
<feature type="chain" id="PRO_5042972223" description="Lipoprotein" evidence="1">
    <location>
        <begin position="22"/>
        <end position="136"/>
    </location>
</feature>
<protein>
    <recommendedName>
        <fullName evidence="4">Lipoprotein</fullName>
    </recommendedName>
</protein>
<dbReference type="EMBL" id="CP021694">
    <property type="protein sequence ID" value="ARX35666.1"/>
    <property type="molecule type" value="Genomic_DNA"/>
</dbReference>
<evidence type="ECO:0008006" key="4">
    <source>
        <dbReference type="Google" id="ProtNLM"/>
    </source>
</evidence>
<keyword evidence="1" id="KW-0732">Signal</keyword>
<accession>A0AAN1EWI0</accession>
<proteinExistence type="predicted"/>
<sequence>MKRLLITSILSLSALSLTGCASVSPPTQQQIESASYGALPDDYQAQIKNTMSTMLKDPYSAQYTFLQPFKGYSQDGAWAPSKGGVTYGWVAPVMVNAKNSYGGYTGAKRYVFMFSNNILYDVTGNDAFGRVVPINQ</sequence>
<organism evidence="2 3">
    <name type="scientific">Proteus mirabilis</name>
    <dbReference type="NCBI Taxonomy" id="584"/>
    <lineage>
        <taxon>Bacteria</taxon>
        <taxon>Pseudomonadati</taxon>
        <taxon>Pseudomonadota</taxon>
        <taxon>Gammaproteobacteria</taxon>
        <taxon>Enterobacterales</taxon>
        <taxon>Morganellaceae</taxon>
        <taxon>Proteus</taxon>
    </lineage>
</organism>